<dbReference type="PANTHER" id="PTHR42781:SF5">
    <property type="entry name" value="PUTRESCINE TRANSPORT ATP-BINDING PROTEIN POTG"/>
    <property type="match status" value="1"/>
</dbReference>
<evidence type="ECO:0000256" key="6">
    <source>
        <dbReference type="ARBA" id="ARBA00022840"/>
    </source>
</evidence>
<evidence type="ECO:0000256" key="10">
    <source>
        <dbReference type="ARBA" id="ARBA00023136"/>
    </source>
</evidence>
<keyword evidence="5" id="KW-0547">Nucleotide-binding</keyword>
<dbReference type="CDD" id="cd03259">
    <property type="entry name" value="ABC_Carb_Solutes_like"/>
    <property type="match status" value="1"/>
</dbReference>
<dbReference type="Pfam" id="PF08402">
    <property type="entry name" value="TOBE_2"/>
    <property type="match status" value="1"/>
</dbReference>
<evidence type="ECO:0000256" key="3">
    <source>
        <dbReference type="ARBA" id="ARBA00022496"/>
    </source>
</evidence>
<dbReference type="InterPro" id="IPR003593">
    <property type="entry name" value="AAA+_ATPase"/>
</dbReference>
<protein>
    <submittedName>
        <fullName evidence="12">ABC transporter ATP-binding protein</fullName>
    </submittedName>
</protein>
<dbReference type="RefSeq" id="WP_344722221.1">
    <property type="nucleotide sequence ID" value="NZ_BAAAUS010000010.1"/>
</dbReference>
<keyword evidence="13" id="KW-1185">Reference proteome</keyword>
<dbReference type="InterPro" id="IPR008995">
    <property type="entry name" value="Mo/tungstate-bd_C_term_dom"/>
</dbReference>
<evidence type="ECO:0000256" key="1">
    <source>
        <dbReference type="ARBA" id="ARBA00022448"/>
    </source>
</evidence>
<evidence type="ECO:0000256" key="8">
    <source>
        <dbReference type="ARBA" id="ARBA00023004"/>
    </source>
</evidence>
<reference evidence="13" key="1">
    <citation type="journal article" date="2019" name="Int. J. Syst. Evol. Microbiol.">
        <title>The Global Catalogue of Microorganisms (GCM) 10K type strain sequencing project: providing services to taxonomists for standard genome sequencing and annotation.</title>
        <authorList>
            <consortium name="The Broad Institute Genomics Platform"/>
            <consortium name="The Broad Institute Genome Sequencing Center for Infectious Disease"/>
            <person name="Wu L."/>
            <person name="Ma J."/>
        </authorList>
    </citation>
    <scope>NUCLEOTIDE SEQUENCE [LARGE SCALE GENOMIC DNA]</scope>
    <source>
        <strain evidence="13">CCM 7043</strain>
    </source>
</reference>
<evidence type="ECO:0000256" key="2">
    <source>
        <dbReference type="ARBA" id="ARBA00022475"/>
    </source>
</evidence>
<dbReference type="SMART" id="SM00382">
    <property type="entry name" value="AAA"/>
    <property type="match status" value="1"/>
</dbReference>
<dbReference type="Proteomes" id="UP001597114">
    <property type="component" value="Unassembled WGS sequence"/>
</dbReference>
<comment type="caution">
    <text evidence="12">The sequence shown here is derived from an EMBL/GenBank/DDBJ whole genome shotgun (WGS) entry which is preliminary data.</text>
</comment>
<keyword evidence="7" id="KW-1278">Translocase</keyword>
<keyword evidence="9" id="KW-0406">Ion transport</keyword>
<proteinExistence type="predicted"/>
<dbReference type="PROSITE" id="PS50893">
    <property type="entry name" value="ABC_TRANSPORTER_2"/>
    <property type="match status" value="1"/>
</dbReference>
<evidence type="ECO:0000256" key="7">
    <source>
        <dbReference type="ARBA" id="ARBA00022967"/>
    </source>
</evidence>
<organism evidence="12 13">
    <name type="scientific">Pseudonocardia yunnanensis</name>
    <dbReference type="NCBI Taxonomy" id="58107"/>
    <lineage>
        <taxon>Bacteria</taxon>
        <taxon>Bacillati</taxon>
        <taxon>Actinomycetota</taxon>
        <taxon>Actinomycetes</taxon>
        <taxon>Pseudonocardiales</taxon>
        <taxon>Pseudonocardiaceae</taxon>
        <taxon>Pseudonocardia</taxon>
    </lineage>
</organism>
<dbReference type="InterPro" id="IPR050093">
    <property type="entry name" value="ABC_SmlMolc_Importer"/>
</dbReference>
<evidence type="ECO:0000256" key="9">
    <source>
        <dbReference type="ARBA" id="ARBA00023065"/>
    </source>
</evidence>
<dbReference type="InterPro" id="IPR003439">
    <property type="entry name" value="ABC_transporter-like_ATP-bd"/>
</dbReference>
<dbReference type="InterPro" id="IPR017871">
    <property type="entry name" value="ABC_transporter-like_CS"/>
</dbReference>
<evidence type="ECO:0000313" key="12">
    <source>
        <dbReference type="EMBL" id="MFD1521854.1"/>
    </source>
</evidence>
<dbReference type="GO" id="GO:0005524">
    <property type="term" value="F:ATP binding"/>
    <property type="evidence" value="ECO:0007669"/>
    <property type="project" value="UniProtKB-KW"/>
</dbReference>
<dbReference type="PROSITE" id="PS00211">
    <property type="entry name" value="ABC_TRANSPORTER_1"/>
    <property type="match status" value="1"/>
</dbReference>
<dbReference type="InterPro" id="IPR015853">
    <property type="entry name" value="ABC_transpr_FbpC"/>
</dbReference>
<feature type="domain" description="ABC transporter" evidence="11">
    <location>
        <begin position="5"/>
        <end position="237"/>
    </location>
</feature>
<dbReference type="Gene3D" id="3.40.50.300">
    <property type="entry name" value="P-loop containing nucleotide triphosphate hydrolases"/>
    <property type="match status" value="1"/>
</dbReference>
<keyword evidence="4" id="KW-0997">Cell inner membrane</keyword>
<keyword evidence="8" id="KW-0408">Iron</keyword>
<dbReference type="SUPFAM" id="SSF52540">
    <property type="entry name" value="P-loop containing nucleoside triphosphate hydrolases"/>
    <property type="match status" value="1"/>
</dbReference>
<dbReference type="InterPro" id="IPR013611">
    <property type="entry name" value="Transp-assoc_OB_typ2"/>
</dbReference>
<dbReference type="PANTHER" id="PTHR42781">
    <property type="entry name" value="SPERMIDINE/PUTRESCINE IMPORT ATP-BINDING PROTEIN POTA"/>
    <property type="match status" value="1"/>
</dbReference>
<evidence type="ECO:0000256" key="5">
    <source>
        <dbReference type="ARBA" id="ARBA00022741"/>
    </source>
</evidence>
<sequence length="338" mass="35699">MTPGLEVRGLRHSYGDVAVLRGVDLTVPSGALTAVVGRSGCGKSTLLRLVAGFDHPDEGTVAICGQAVTGPGGLVPPERRRIGYVTQEGNLFPHLTVARNITFGLTRRERRTRHRVVELLELVGLDESYAGRRPHELSGGQQQRVALARALAPRPDLVLLDEPFSALDPELRVGTRRAVADALAASGTTTVLVTHDQTEALSLAGRVAVLRDGIIVQEGEPADLYRRPGDDGVAAFLGDVVELPAQFRDGLATTALGDLPAERRNGSSSVLVRPEQITLRPVVEGAATAEVIGIDFFGPYAVVRVRIADGLVVNARCPGHLLPGVGERVGVAVTGTVL</sequence>
<keyword evidence="3" id="KW-0410">Iron transport</keyword>
<evidence type="ECO:0000259" key="11">
    <source>
        <dbReference type="PROSITE" id="PS50893"/>
    </source>
</evidence>
<evidence type="ECO:0000313" key="13">
    <source>
        <dbReference type="Proteomes" id="UP001597114"/>
    </source>
</evidence>
<gene>
    <name evidence="12" type="ORF">ACFSJD_30465</name>
</gene>
<evidence type="ECO:0000256" key="4">
    <source>
        <dbReference type="ARBA" id="ARBA00022519"/>
    </source>
</evidence>
<keyword evidence="10" id="KW-0472">Membrane</keyword>
<keyword evidence="1" id="KW-0813">Transport</keyword>
<dbReference type="Pfam" id="PF00005">
    <property type="entry name" value="ABC_tran"/>
    <property type="match status" value="1"/>
</dbReference>
<accession>A0ABW4F322</accession>
<keyword evidence="6 12" id="KW-0067">ATP-binding</keyword>
<keyword evidence="2" id="KW-1003">Cell membrane</keyword>
<dbReference type="EMBL" id="JBHUCO010000041">
    <property type="protein sequence ID" value="MFD1521854.1"/>
    <property type="molecule type" value="Genomic_DNA"/>
</dbReference>
<dbReference type="SUPFAM" id="SSF50331">
    <property type="entry name" value="MOP-like"/>
    <property type="match status" value="1"/>
</dbReference>
<name>A0ABW4F322_9PSEU</name>
<dbReference type="InterPro" id="IPR027417">
    <property type="entry name" value="P-loop_NTPase"/>
</dbReference>